<dbReference type="SUPFAM" id="SSF103506">
    <property type="entry name" value="Mitochondrial carrier"/>
    <property type="match status" value="1"/>
</dbReference>
<protein>
    <submittedName>
        <fullName evidence="15">Mitochondrial carrier</fullName>
    </submittedName>
</protein>
<feature type="repeat" description="Solcar" evidence="12">
    <location>
        <begin position="484"/>
        <end position="573"/>
    </location>
</feature>
<dbReference type="GO" id="GO:0005509">
    <property type="term" value="F:calcium ion binding"/>
    <property type="evidence" value="ECO:0007669"/>
    <property type="project" value="InterPro"/>
</dbReference>
<evidence type="ECO:0000256" key="8">
    <source>
        <dbReference type="ARBA" id="ARBA00022837"/>
    </source>
</evidence>
<feature type="domain" description="EF-hand" evidence="14">
    <location>
        <begin position="131"/>
        <end position="167"/>
    </location>
</feature>
<dbReference type="InParanoid" id="A0A1B7NI86"/>
<reference evidence="15 16" key="1">
    <citation type="submission" date="2016-06" db="EMBL/GenBank/DDBJ databases">
        <title>Comparative genomics of the ectomycorrhizal sister species Rhizopogon vinicolor and Rhizopogon vesiculosus (Basidiomycota: Boletales) reveals a divergence of the mating type B locus.</title>
        <authorList>
            <consortium name="DOE Joint Genome Institute"/>
            <person name="Mujic A.B."/>
            <person name="Kuo A."/>
            <person name="Tritt A."/>
            <person name="Lipzen A."/>
            <person name="Chen C."/>
            <person name="Johnson J."/>
            <person name="Sharma A."/>
            <person name="Barry K."/>
            <person name="Grigoriev I.V."/>
            <person name="Spatafora J.W."/>
        </authorList>
    </citation>
    <scope>NUCLEOTIDE SEQUENCE [LARGE SCALE GENOMIC DNA]</scope>
    <source>
        <strain evidence="15 16">AM-OR11-026</strain>
    </source>
</reference>
<keyword evidence="7" id="KW-0999">Mitochondrion inner membrane</keyword>
<dbReference type="PROSITE" id="PS00018">
    <property type="entry name" value="EF_HAND_1"/>
    <property type="match status" value="1"/>
</dbReference>
<organism evidence="15 16">
    <name type="scientific">Rhizopogon vinicolor AM-OR11-026</name>
    <dbReference type="NCBI Taxonomy" id="1314800"/>
    <lineage>
        <taxon>Eukaryota</taxon>
        <taxon>Fungi</taxon>
        <taxon>Dikarya</taxon>
        <taxon>Basidiomycota</taxon>
        <taxon>Agaricomycotina</taxon>
        <taxon>Agaricomycetes</taxon>
        <taxon>Agaricomycetidae</taxon>
        <taxon>Boletales</taxon>
        <taxon>Suillineae</taxon>
        <taxon>Rhizopogonaceae</taxon>
        <taxon>Rhizopogon</taxon>
    </lineage>
</organism>
<dbReference type="InterPro" id="IPR002067">
    <property type="entry name" value="MCP"/>
</dbReference>
<dbReference type="SUPFAM" id="SSF47473">
    <property type="entry name" value="EF-hand"/>
    <property type="match status" value="1"/>
</dbReference>
<dbReference type="AlphaFoldDB" id="A0A1B7NI86"/>
<evidence type="ECO:0000313" key="16">
    <source>
        <dbReference type="Proteomes" id="UP000092154"/>
    </source>
</evidence>
<dbReference type="PRINTS" id="PR00926">
    <property type="entry name" value="MITOCARRIER"/>
</dbReference>
<dbReference type="PROSITE" id="PS50920">
    <property type="entry name" value="SOLCAR"/>
    <property type="match status" value="3"/>
</dbReference>
<dbReference type="OrthoDB" id="270584at2759"/>
<accession>A0A1B7NI86</accession>
<evidence type="ECO:0000256" key="13">
    <source>
        <dbReference type="RuleBase" id="RU000488"/>
    </source>
</evidence>
<dbReference type="FunCoup" id="A0A1B7NI86">
    <property type="interactions" value="45"/>
</dbReference>
<dbReference type="EMBL" id="KV448124">
    <property type="protein sequence ID" value="OAX44576.1"/>
    <property type="molecule type" value="Genomic_DNA"/>
</dbReference>
<evidence type="ECO:0000256" key="7">
    <source>
        <dbReference type="ARBA" id="ARBA00022792"/>
    </source>
</evidence>
<dbReference type="FunFam" id="1.50.40.10:FF:000016">
    <property type="entry name" value="Solute carrier family 25 member 23"/>
    <property type="match status" value="1"/>
</dbReference>
<dbReference type="Proteomes" id="UP000092154">
    <property type="component" value="Unassembled WGS sequence"/>
</dbReference>
<feature type="repeat" description="Solcar" evidence="12">
    <location>
        <begin position="277"/>
        <end position="375"/>
    </location>
</feature>
<comment type="similarity">
    <text evidence="2 13">Belongs to the mitochondrial carrier (TC 2.A.29) family.</text>
</comment>
<dbReference type="Pfam" id="PF00153">
    <property type="entry name" value="Mito_carr"/>
    <property type="match status" value="3"/>
</dbReference>
<evidence type="ECO:0000256" key="6">
    <source>
        <dbReference type="ARBA" id="ARBA00022737"/>
    </source>
</evidence>
<dbReference type="PROSITE" id="PS50222">
    <property type="entry name" value="EF_HAND_2"/>
    <property type="match status" value="1"/>
</dbReference>
<evidence type="ECO:0000256" key="11">
    <source>
        <dbReference type="ARBA" id="ARBA00023136"/>
    </source>
</evidence>
<comment type="subcellular location">
    <subcellularLocation>
        <location evidence="1">Mitochondrion inner membrane</location>
        <topology evidence="1">Multi-pass membrane protein</topology>
    </subcellularLocation>
</comment>
<evidence type="ECO:0000256" key="5">
    <source>
        <dbReference type="ARBA" id="ARBA00022723"/>
    </source>
</evidence>
<dbReference type="InterPro" id="IPR018247">
    <property type="entry name" value="EF_Hand_1_Ca_BS"/>
</dbReference>
<dbReference type="InterPro" id="IPR023395">
    <property type="entry name" value="MCP_dom_sf"/>
</dbReference>
<evidence type="ECO:0000256" key="3">
    <source>
        <dbReference type="ARBA" id="ARBA00022448"/>
    </source>
</evidence>
<evidence type="ECO:0000256" key="9">
    <source>
        <dbReference type="ARBA" id="ARBA00022989"/>
    </source>
</evidence>
<keyword evidence="10" id="KW-0496">Mitochondrion</keyword>
<evidence type="ECO:0000256" key="1">
    <source>
        <dbReference type="ARBA" id="ARBA00004448"/>
    </source>
</evidence>
<keyword evidence="3 13" id="KW-0813">Transport</keyword>
<dbReference type="STRING" id="1314800.A0A1B7NI86"/>
<evidence type="ECO:0000256" key="10">
    <source>
        <dbReference type="ARBA" id="ARBA00023128"/>
    </source>
</evidence>
<feature type="repeat" description="Solcar" evidence="12">
    <location>
        <begin position="389"/>
        <end position="474"/>
    </location>
</feature>
<dbReference type="Gene3D" id="1.10.238.10">
    <property type="entry name" value="EF-hand"/>
    <property type="match status" value="1"/>
</dbReference>
<dbReference type="InterPro" id="IPR002048">
    <property type="entry name" value="EF_hand_dom"/>
</dbReference>
<keyword evidence="11 12" id="KW-0472">Membrane</keyword>
<keyword evidence="5" id="KW-0479">Metal-binding</keyword>
<keyword evidence="16" id="KW-1185">Reference proteome</keyword>
<keyword evidence="6" id="KW-0677">Repeat</keyword>
<proteinExistence type="inferred from homology"/>
<keyword evidence="8" id="KW-0106">Calcium</keyword>
<dbReference type="GO" id="GO:0055085">
    <property type="term" value="P:transmembrane transport"/>
    <property type="evidence" value="ECO:0007669"/>
    <property type="project" value="InterPro"/>
</dbReference>
<dbReference type="PANTHER" id="PTHR24089">
    <property type="entry name" value="SOLUTE CARRIER FAMILY 25"/>
    <property type="match status" value="1"/>
</dbReference>
<keyword evidence="9" id="KW-1133">Transmembrane helix</keyword>
<gene>
    <name evidence="15" type="ORF">K503DRAFT_307026</name>
</gene>
<evidence type="ECO:0000256" key="12">
    <source>
        <dbReference type="PROSITE-ProRule" id="PRU00282"/>
    </source>
</evidence>
<dbReference type="Gene3D" id="1.50.40.10">
    <property type="entry name" value="Mitochondrial carrier domain"/>
    <property type="match status" value="1"/>
</dbReference>
<evidence type="ECO:0000313" key="15">
    <source>
        <dbReference type="EMBL" id="OAX44576.1"/>
    </source>
</evidence>
<dbReference type="InterPro" id="IPR018108">
    <property type="entry name" value="MCP_transmembrane"/>
</dbReference>
<dbReference type="InterPro" id="IPR011992">
    <property type="entry name" value="EF-hand-dom_pair"/>
</dbReference>
<name>A0A1B7NI86_9AGAM</name>
<sequence length="576" mass="64364">MAPEKRPTGHDLYESCLSGAQDRPFIPRLRSDPPPFHPLPHSLLEFREQEGKEDRERRLLELWKRLPNSSYHGSEVAGSRICHAGEPLTVQKAEEMRKVYEDELLRKCGGHTMSERPSHIRWTEFRRYAEAKEAELWSIFHDELDLDGNGHLDAEELAVALRKAGITLSPFTLADFMTSLTWSPHSHSISFREFRDFLLLLPRKASTAEIYQYYEVKKFMGDDGRGAARVTMEGDVSLSAEDKPPPIPSLWGTVADVDEDDFEEEEIEEHHDWLQGHTAIKFLMAGGTAGAVSRTCTAPFDRLKIFLITRPPEMGGMAIHPKPGIGGLKAIGGAVARIYSEGGVLAFWTGNGLSVLKIFPESAIKFLTYESSKRAFAQYWDRVEDTRDISGTSRFMSGGLGGITSQLSIYPIETLKTQMMSATGNQKRSLVDAARRVWYLGGVRAFYRGLTIGLVGVFPYSAIDMSTFEALKLAYLRSTGRDEPGVLALLAFGSISGSVGATSVYPLNLVRTRLQASGSSGHPQRYKGPWDVVTRTYQRDGWRGFYRGLFPTLAKVIPSVSISYLVYEHSKRRLGV</sequence>
<evidence type="ECO:0000256" key="2">
    <source>
        <dbReference type="ARBA" id="ARBA00006375"/>
    </source>
</evidence>
<dbReference type="GO" id="GO:0005743">
    <property type="term" value="C:mitochondrial inner membrane"/>
    <property type="evidence" value="ECO:0007669"/>
    <property type="project" value="UniProtKB-SubCell"/>
</dbReference>
<evidence type="ECO:0000259" key="14">
    <source>
        <dbReference type="PROSITE" id="PS50222"/>
    </source>
</evidence>
<evidence type="ECO:0000256" key="4">
    <source>
        <dbReference type="ARBA" id="ARBA00022692"/>
    </source>
</evidence>
<keyword evidence="4 12" id="KW-0812">Transmembrane</keyword>